<dbReference type="Proteomes" id="UP000037146">
    <property type="component" value="Unassembled WGS sequence"/>
</dbReference>
<dbReference type="OrthoDB" id="1640349at2"/>
<keyword evidence="1" id="KW-0812">Transmembrane</keyword>
<reference evidence="3" key="1">
    <citation type="submission" date="2015-07" db="EMBL/GenBank/DDBJ databases">
        <title>Genome sequencing project for genomic taxonomy and phylogenomics of Bacillus-like bacteria.</title>
        <authorList>
            <person name="Liu B."/>
            <person name="Wang J."/>
            <person name="Zhu Y."/>
            <person name="Liu G."/>
            <person name="Chen Q."/>
            <person name="Chen Z."/>
            <person name="Lan J."/>
            <person name="Che J."/>
            <person name="Ge C."/>
            <person name="Shi H."/>
            <person name="Pan Z."/>
            <person name="Liu X."/>
        </authorList>
    </citation>
    <scope>NUCLEOTIDE SEQUENCE [LARGE SCALE GENOMIC DNA]</scope>
    <source>
        <strain evidence="3">FJAT-27997</strain>
    </source>
</reference>
<gene>
    <name evidence="2" type="ORF">AC625_16050</name>
</gene>
<dbReference type="PATRIC" id="fig|1679170.3.peg.3652"/>
<keyword evidence="1" id="KW-0472">Membrane</keyword>
<proteinExistence type="predicted"/>
<comment type="caution">
    <text evidence="2">The sequence shown here is derived from an EMBL/GenBank/DDBJ whole genome shotgun (WGS) entry which is preliminary data.</text>
</comment>
<keyword evidence="3" id="KW-1185">Reference proteome</keyword>
<dbReference type="RefSeq" id="WP_049682197.1">
    <property type="nucleotide sequence ID" value="NZ_LFZW01000001.1"/>
</dbReference>
<evidence type="ECO:0000313" key="3">
    <source>
        <dbReference type="Proteomes" id="UP000037146"/>
    </source>
</evidence>
<organism evidence="2 3">
    <name type="scientific">Peribacillus loiseleuriae</name>
    <dbReference type="NCBI Taxonomy" id="1679170"/>
    <lineage>
        <taxon>Bacteria</taxon>
        <taxon>Bacillati</taxon>
        <taxon>Bacillota</taxon>
        <taxon>Bacilli</taxon>
        <taxon>Bacillales</taxon>
        <taxon>Bacillaceae</taxon>
        <taxon>Peribacillus</taxon>
    </lineage>
</organism>
<protein>
    <submittedName>
        <fullName evidence="2">Stage IV sporulation protein</fullName>
    </submittedName>
</protein>
<dbReference type="InterPro" id="IPR010690">
    <property type="entry name" value="YqfD"/>
</dbReference>
<feature type="transmembrane region" description="Helical" evidence="1">
    <location>
        <begin position="91"/>
        <end position="112"/>
    </location>
</feature>
<dbReference type="STRING" id="1679170.AC625_16050"/>
<accession>A0A0K9GVX6</accession>
<evidence type="ECO:0000256" key="1">
    <source>
        <dbReference type="SAM" id="Phobius"/>
    </source>
</evidence>
<dbReference type="AlphaFoldDB" id="A0A0K9GVX6"/>
<name>A0A0K9GVX6_9BACI</name>
<sequence>MKNQWTNLYTGFVEVKASGKGTERLINELIRQGVSVWDIRRTAPGILVFCMDVKEISNLRKAVRKNECKVTFVKGSGGPFIIKRLIKNSGFVFGFFAFLITIFVLSNMVWGIEVHEASPDTEHAIRKELDKMGIKKGKLQFLLLDVDEIQKQLGDKIDVLTWVGVDLKGTTYHFQVVEKETPEEVKTYSPQHLVAKKKAIIKKMLVEKGKPIVSINDYVTKGQLLVSGLIGKEDKPQMVPAIGKIMGETWYKATVEVPLKTHFSVFNGDESTRHSIAIGGLSIPVWGFKNPDYPDYVTETTSAPFYFLQWKMPISYKAQTLRSKEELIREYTKNEAVKEARKMAKASLEKELPEDAEIISGKILHESIENGKVILSIHYQVIENIAIGQPIIQGD</sequence>
<keyword evidence="1" id="KW-1133">Transmembrane helix</keyword>
<dbReference type="Pfam" id="PF06898">
    <property type="entry name" value="YqfD"/>
    <property type="match status" value="1"/>
</dbReference>
<evidence type="ECO:0000313" key="2">
    <source>
        <dbReference type="EMBL" id="KMY50844.1"/>
    </source>
</evidence>
<dbReference type="NCBIfam" id="TIGR02876">
    <property type="entry name" value="spore_yqfD"/>
    <property type="match status" value="1"/>
</dbReference>
<dbReference type="PIRSF" id="PIRSF029895">
    <property type="entry name" value="SpoIV"/>
    <property type="match status" value="1"/>
</dbReference>
<dbReference type="EMBL" id="LFZW01000001">
    <property type="protein sequence ID" value="KMY50844.1"/>
    <property type="molecule type" value="Genomic_DNA"/>
</dbReference>